<dbReference type="GO" id="GO:0051287">
    <property type="term" value="F:NAD binding"/>
    <property type="evidence" value="ECO:0007669"/>
    <property type="project" value="InterPro"/>
</dbReference>
<protein>
    <recommendedName>
        <fullName evidence="4">Histidinol dehydrogenase</fullName>
    </recommendedName>
</protein>
<accession>S2E9P5</accession>
<evidence type="ECO:0008006" key="4">
    <source>
        <dbReference type="Google" id="ProtNLM"/>
    </source>
</evidence>
<gene>
    <name evidence="2" type="ORF">BG20_I1951</name>
</gene>
<keyword evidence="3" id="KW-1185">Reference proteome</keyword>
<sequence length="100" mass="11378">MKIIRVTNVDKFVSQVLPKQPQKNKLVVDSILKDVQKNGDFAIKKFEEKFSGSKITSLRLSQNEIKSAFSKVSQNEINAIKLSKQRLEKTESSVKSILKK</sequence>
<comment type="caution">
    <text evidence="2">The sequence shown here is derived from an EMBL/GenBank/DDBJ whole genome shotgun (WGS) entry which is preliminary data.</text>
</comment>
<dbReference type="GO" id="GO:0046872">
    <property type="term" value="F:metal ion binding"/>
    <property type="evidence" value="ECO:0007669"/>
    <property type="project" value="InterPro"/>
</dbReference>
<dbReference type="AlphaFoldDB" id="S2E9P5"/>
<name>S2E9P5_9ARCH</name>
<dbReference type="InterPro" id="IPR012131">
    <property type="entry name" value="Hstdl_DH"/>
</dbReference>
<dbReference type="EMBL" id="AHJG01000106">
    <property type="protein sequence ID" value="EPA06086.1"/>
    <property type="molecule type" value="Genomic_DNA"/>
</dbReference>
<dbReference type="Pfam" id="PF00815">
    <property type="entry name" value="Histidinol_dh"/>
    <property type="match status" value="1"/>
</dbReference>
<evidence type="ECO:0000313" key="3">
    <source>
        <dbReference type="Proteomes" id="UP000014065"/>
    </source>
</evidence>
<evidence type="ECO:0000313" key="2">
    <source>
        <dbReference type="EMBL" id="EPA06086.1"/>
    </source>
</evidence>
<dbReference type="Proteomes" id="UP000014065">
    <property type="component" value="Unassembled WGS sequence"/>
</dbReference>
<dbReference type="Gene3D" id="3.40.50.1980">
    <property type="entry name" value="Nitrogenase molybdenum iron protein domain"/>
    <property type="match status" value="1"/>
</dbReference>
<organism evidence="2 3">
    <name type="scientific">Candidatus Nitrosarchaeum limnium BG20</name>
    <dbReference type="NCBI Taxonomy" id="859192"/>
    <lineage>
        <taxon>Archaea</taxon>
        <taxon>Nitrososphaerota</taxon>
        <taxon>Nitrososphaeria</taxon>
        <taxon>Nitrosopumilales</taxon>
        <taxon>Nitrosopumilaceae</taxon>
        <taxon>Nitrosarchaeum</taxon>
    </lineage>
</organism>
<reference evidence="2 3" key="1">
    <citation type="journal article" date="2012" name="J. Bacteriol.">
        <title>Genome Sequence of "Candidatus Nitrosoarchaeum limnia" BG20, a Low-Salinity Ammonia-Oxidizing Archaeon from the San Francisco Bay Estuary.</title>
        <authorList>
            <person name="Mosier A.C."/>
            <person name="Allen E.E."/>
            <person name="Kim M."/>
            <person name="Ferriera S."/>
            <person name="Francis C.A."/>
        </authorList>
    </citation>
    <scope>NUCLEOTIDE SEQUENCE [LARGE SCALE GENOMIC DNA]</scope>
    <source>
        <strain evidence="2 3">BG20</strain>
    </source>
</reference>
<proteinExistence type="predicted"/>
<evidence type="ECO:0000256" key="1">
    <source>
        <dbReference type="ARBA" id="ARBA00023002"/>
    </source>
</evidence>
<dbReference type="GO" id="GO:0016616">
    <property type="term" value="F:oxidoreductase activity, acting on the CH-OH group of donors, NAD or NADP as acceptor"/>
    <property type="evidence" value="ECO:0007669"/>
    <property type="project" value="InterPro"/>
</dbReference>
<keyword evidence="1" id="KW-0560">Oxidoreductase</keyword>